<feature type="domain" description="Polysaccharide pyruvyl transferase" evidence="1">
    <location>
        <begin position="13"/>
        <end position="298"/>
    </location>
</feature>
<accession>A0ABM7T8D9</accession>
<evidence type="ECO:0000313" key="2">
    <source>
        <dbReference type="EMBL" id="BCZ48244.1"/>
    </source>
</evidence>
<dbReference type="Proteomes" id="UP000824633">
    <property type="component" value="Chromosome"/>
</dbReference>
<evidence type="ECO:0000313" key="3">
    <source>
        <dbReference type="Proteomes" id="UP000824633"/>
    </source>
</evidence>
<dbReference type="RefSeq" id="WP_224034515.1">
    <property type="nucleotide sequence ID" value="NZ_AP024849.1"/>
</dbReference>
<reference evidence="3" key="1">
    <citation type="submission" date="2021-07" db="EMBL/GenBank/DDBJ databases">
        <title>Complete genome sequencing of a Clostridium isolate.</title>
        <authorList>
            <person name="Ueki A."/>
            <person name="Tonouchi A."/>
        </authorList>
    </citation>
    <scope>NUCLEOTIDE SEQUENCE [LARGE SCALE GENOMIC DNA]</scope>
    <source>
        <strain evidence="3">C5S11</strain>
    </source>
</reference>
<gene>
    <name evidence="2" type="ORF">psyc5s11_43110</name>
</gene>
<proteinExistence type="predicted"/>
<sequence length="381" mass="44180">MKIGILTFHRALNYGAVLQTYALRKALNNLGVDAEVIDYRCKVIEKSYAPIQFNSKNILKVVVSNMFYYSTRKKMREKFNEFINLKVNLSKEKYFNIKELAKIENTYGLFITGSDQVFNYECTDFDKTYFLDFVKDDYKKNSYAASFGFDSIPNNYVEEYQRLLQGFANISVREESGRNIIKKMFEKDINISLDPVFLLSKEEWISIINPVKRKRKYILMYTIASPNNLIPFAENLAKKIGCELVYLNDRFKKNSTAEYIRFCSPTDFLDLFAGAEYVVTNSFHGTAFSILFQKTFYCEVVPKNGKKNFRVIDLLNMLNLNEQIFNSEGINRITNSCIDYKAVNNILETQKKSALDYLEKLSNSMKNTSIDAKNEKGIING</sequence>
<dbReference type="EMBL" id="AP024849">
    <property type="protein sequence ID" value="BCZ48244.1"/>
    <property type="molecule type" value="Genomic_DNA"/>
</dbReference>
<keyword evidence="3" id="KW-1185">Reference proteome</keyword>
<evidence type="ECO:0000259" key="1">
    <source>
        <dbReference type="Pfam" id="PF04230"/>
    </source>
</evidence>
<organism evidence="2 3">
    <name type="scientific">Clostridium gelidum</name>
    <dbReference type="NCBI Taxonomy" id="704125"/>
    <lineage>
        <taxon>Bacteria</taxon>
        <taxon>Bacillati</taxon>
        <taxon>Bacillota</taxon>
        <taxon>Clostridia</taxon>
        <taxon>Eubacteriales</taxon>
        <taxon>Clostridiaceae</taxon>
        <taxon>Clostridium</taxon>
    </lineage>
</organism>
<dbReference type="Pfam" id="PF04230">
    <property type="entry name" value="PS_pyruv_trans"/>
    <property type="match status" value="1"/>
</dbReference>
<name>A0ABM7T8D9_9CLOT</name>
<dbReference type="InterPro" id="IPR007345">
    <property type="entry name" value="Polysacch_pyruvyl_Trfase"/>
</dbReference>
<protein>
    <recommendedName>
        <fullName evidence="1">Polysaccharide pyruvyl transferase domain-containing protein</fullName>
    </recommendedName>
</protein>